<dbReference type="GO" id="GO:0005634">
    <property type="term" value="C:nucleus"/>
    <property type="evidence" value="ECO:0000318"/>
    <property type="project" value="GO_Central"/>
</dbReference>
<feature type="region of interest" description="Disordered" evidence="10">
    <location>
        <begin position="164"/>
        <end position="202"/>
    </location>
</feature>
<evidence type="ECO:0000256" key="9">
    <source>
        <dbReference type="RuleBase" id="RU004020"/>
    </source>
</evidence>
<dbReference type="InterPro" id="IPR000232">
    <property type="entry name" value="HSF_DNA-bd"/>
</dbReference>
<evidence type="ECO:0000256" key="3">
    <source>
        <dbReference type="ARBA" id="ARBA00022553"/>
    </source>
</evidence>
<dbReference type="EMBL" id="CM000766">
    <property type="protein sequence ID" value="OQU80758.1"/>
    <property type="molecule type" value="Genomic_DNA"/>
</dbReference>
<evidence type="ECO:0000256" key="1">
    <source>
        <dbReference type="ARBA" id="ARBA00004123"/>
    </source>
</evidence>
<evidence type="ECO:0000256" key="5">
    <source>
        <dbReference type="ARBA" id="ARBA00023016"/>
    </source>
</evidence>
<evidence type="ECO:0000256" key="4">
    <source>
        <dbReference type="ARBA" id="ARBA00023015"/>
    </source>
</evidence>
<proteinExistence type="inferred from homology"/>
<comment type="subcellular location">
    <subcellularLocation>
        <location evidence="1">Nucleus</location>
    </subcellularLocation>
</comment>
<keyword evidence="7" id="KW-0804">Transcription</keyword>
<comment type="similarity">
    <text evidence="9">Belongs to the HSF family.</text>
</comment>
<evidence type="ECO:0000313" key="13">
    <source>
        <dbReference type="Proteomes" id="UP000000768"/>
    </source>
</evidence>
<sequence length="401" mass="42457">MAAEHAAAAVGEPPPPAATTTQPPAEGVTAAPAAAAGQRSVPTPFLTKTYQLVDDPAVDDVISWNDDGSAFIVWRPAEFARDLLPKYFKHNNFSSFVRQLNTYGFRKIVPDRWEFANDCFRRGEKRLLCDIHRRKVTAATGAVTVAAAIPMALPVGSPVYSGEEQVLSSSSSPEPSLQQQPPAPSGSGSGGVPSGDVGEENERLRRENARLARELGQMKKLCNNILLLMSKYAATQQQPDAAAAKQAAAAAGNCSGESAEATAAAPPPPLPSILELLPSCRGDPAPDAAVETAAAVGTEHEVVEKAGARLFGVSIGRKRMRDESNGGVFEDYPASRAAEVKAEPVEAAHPDQRQQENNATEPVPQSWPIYRPRPVYHPLRACNGSGSAGSDHDGSTNSRLN</sequence>
<dbReference type="SUPFAM" id="SSF46785">
    <property type="entry name" value="Winged helix' DNA-binding domain"/>
    <property type="match status" value="1"/>
</dbReference>
<name>A0A1Z5RAH8_SORBI</name>
<dbReference type="Gramene" id="OQU80758">
    <property type="protein sequence ID" value="OQU80758"/>
    <property type="gene ID" value="SORBI_3007G180300"/>
</dbReference>
<dbReference type="SMART" id="SM00415">
    <property type="entry name" value="HSF"/>
    <property type="match status" value="1"/>
</dbReference>
<reference evidence="13" key="2">
    <citation type="journal article" date="2018" name="Plant J.">
        <title>The Sorghum bicolor reference genome: improved assembly, gene annotations, a transcriptome atlas, and signatures of genome organization.</title>
        <authorList>
            <person name="McCormick R.F."/>
            <person name="Truong S.K."/>
            <person name="Sreedasyam A."/>
            <person name="Jenkins J."/>
            <person name="Shu S."/>
            <person name="Sims D."/>
            <person name="Kennedy M."/>
            <person name="Amirebrahimi M."/>
            <person name="Weers B.D."/>
            <person name="McKinley B."/>
            <person name="Mattison A."/>
            <person name="Morishige D.T."/>
            <person name="Grimwood J."/>
            <person name="Schmutz J."/>
            <person name="Mullet J.E."/>
        </authorList>
    </citation>
    <scope>NUCLEOTIDE SEQUENCE [LARGE SCALE GENOMIC DNA]</scope>
    <source>
        <strain evidence="13">cv. BTx623</strain>
    </source>
</reference>
<dbReference type="PANTHER" id="PTHR10015:SF431">
    <property type="entry name" value="HSF-TYPE DNA-BINDING DOMAIN-CONTAINING PROTEIN"/>
    <property type="match status" value="1"/>
</dbReference>
<keyword evidence="13" id="KW-1185">Reference proteome</keyword>
<keyword evidence="4" id="KW-0805">Transcription regulation</keyword>
<feature type="compositionally biased region" description="Low complexity" evidence="10">
    <location>
        <begin position="1"/>
        <end position="11"/>
    </location>
</feature>
<gene>
    <name evidence="12" type="ORF">SORBI_3007G180300</name>
</gene>
<evidence type="ECO:0000256" key="2">
    <source>
        <dbReference type="ARBA" id="ARBA00011233"/>
    </source>
</evidence>
<dbReference type="InParanoid" id="A0A1Z5RAH8"/>
<dbReference type="AlphaFoldDB" id="A0A1Z5RAH8"/>
<evidence type="ECO:0000256" key="10">
    <source>
        <dbReference type="SAM" id="MobiDB-lite"/>
    </source>
</evidence>
<evidence type="ECO:0000256" key="7">
    <source>
        <dbReference type="ARBA" id="ARBA00023163"/>
    </source>
</evidence>
<dbReference type="PRINTS" id="PR00056">
    <property type="entry name" value="HSFDOMAIN"/>
</dbReference>
<feature type="compositionally biased region" description="Basic and acidic residues" evidence="10">
    <location>
        <begin position="338"/>
        <end position="354"/>
    </location>
</feature>
<feature type="region of interest" description="Disordered" evidence="10">
    <location>
        <begin position="337"/>
        <end position="401"/>
    </location>
</feature>
<dbReference type="OrthoDB" id="60033at2759"/>
<dbReference type="GO" id="GO:0043565">
    <property type="term" value="F:sequence-specific DNA binding"/>
    <property type="evidence" value="ECO:0007669"/>
    <property type="project" value="InterPro"/>
</dbReference>
<dbReference type="ExpressionAtlas" id="A0A1Z5RAH8">
    <property type="expression patterns" value="baseline and differential"/>
</dbReference>
<comment type="subunit">
    <text evidence="2">Homotrimer.</text>
</comment>
<feature type="compositionally biased region" description="Low complexity" evidence="10">
    <location>
        <begin position="164"/>
        <end position="180"/>
    </location>
</feature>
<protein>
    <recommendedName>
        <fullName evidence="11">HSF-type DNA-binding domain-containing protein</fullName>
    </recommendedName>
</protein>
<feature type="domain" description="HSF-type DNA-binding" evidence="11">
    <location>
        <begin position="84"/>
        <end position="108"/>
    </location>
</feature>
<dbReference type="PANTHER" id="PTHR10015">
    <property type="entry name" value="HEAT SHOCK TRANSCRIPTION FACTOR"/>
    <property type="match status" value="1"/>
</dbReference>
<keyword evidence="8" id="KW-0539">Nucleus</keyword>
<reference evidence="12 13" key="1">
    <citation type="journal article" date="2009" name="Nature">
        <title>The Sorghum bicolor genome and the diversification of grasses.</title>
        <authorList>
            <person name="Paterson A.H."/>
            <person name="Bowers J.E."/>
            <person name="Bruggmann R."/>
            <person name="Dubchak I."/>
            <person name="Grimwood J."/>
            <person name="Gundlach H."/>
            <person name="Haberer G."/>
            <person name="Hellsten U."/>
            <person name="Mitros T."/>
            <person name="Poliakov A."/>
            <person name="Schmutz J."/>
            <person name="Spannagl M."/>
            <person name="Tang H."/>
            <person name="Wang X."/>
            <person name="Wicker T."/>
            <person name="Bharti A.K."/>
            <person name="Chapman J."/>
            <person name="Feltus F.A."/>
            <person name="Gowik U."/>
            <person name="Grigoriev I.V."/>
            <person name="Lyons E."/>
            <person name="Maher C.A."/>
            <person name="Martis M."/>
            <person name="Narechania A."/>
            <person name="Otillar R.P."/>
            <person name="Penning B.W."/>
            <person name="Salamov A.A."/>
            <person name="Wang Y."/>
            <person name="Zhang L."/>
            <person name="Carpita N.C."/>
            <person name="Freeling M."/>
            <person name="Gingle A.R."/>
            <person name="Hash C.T."/>
            <person name="Keller B."/>
            <person name="Klein P."/>
            <person name="Kresovich S."/>
            <person name="McCann M.C."/>
            <person name="Ming R."/>
            <person name="Peterson D.G."/>
            <person name="Mehboob-ur-Rahman"/>
            <person name="Ware D."/>
            <person name="Westhoff P."/>
            <person name="Mayer K.F."/>
            <person name="Messing J."/>
            <person name="Rokhsar D.S."/>
        </authorList>
    </citation>
    <scope>NUCLEOTIDE SEQUENCE [LARGE SCALE GENOMIC DNA]</scope>
    <source>
        <strain evidence="13">cv. BTx623</strain>
    </source>
</reference>
<evidence type="ECO:0000256" key="8">
    <source>
        <dbReference type="ARBA" id="ARBA00023242"/>
    </source>
</evidence>
<evidence type="ECO:0000313" key="12">
    <source>
        <dbReference type="EMBL" id="OQU80758.1"/>
    </source>
</evidence>
<accession>A0A1Z5RAH8</accession>
<feature type="region of interest" description="Disordered" evidence="10">
    <location>
        <begin position="1"/>
        <end position="36"/>
    </location>
</feature>
<dbReference type="PROSITE" id="PS00434">
    <property type="entry name" value="HSF_DOMAIN"/>
    <property type="match status" value="1"/>
</dbReference>
<dbReference type="FunFam" id="1.10.10.10:FF:000037">
    <property type="entry name" value="Heat stress transcription factor B-4"/>
    <property type="match status" value="1"/>
</dbReference>
<dbReference type="InterPro" id="IPR036390">
    <property type="entry name" value="WH_DNA-bd_sf"/>
</dbReference>
<dbReference type="Proteomes" id="UP000000768">
    <property type="component" value="Chromosome 7"/>
</dbReference>
<keyword evidence="5" id="KW-0346">Stress response</keyword>
<dbReference type="STRING" id="4558.A0A1Z5RAH8"/>
<keyword evidence="6" id="KW-0238">DNA-binding</keyword>
<organism evidence="12 13">
    <name type="scientific">Sorghum bicolor</name>
    <name type="common">Sorghum</name>
    <name type="synonym">Sorghum vulgare</name>
    <dbReference type="NCBI Taxonomy" id="4558"/>
    <lineage>
        <taxon>Eukaryota</taxon>
        <taxon>Viridiplantae</taxon>
        <taxon>Streptophyta</taxon>
        <taxon>Embryophyta</taxon>
        <taxon>Tracheophyta</taxon>
        <taxon>Spermatophyta</taxon>
        <taxon>Magnoliopsida</taxon>
        <taxon>Liliopsida</taxon>
        <taxon>Poales</taxon>
        <taxon>Poaceae</taxon>
        <taxon>PACMAD clade</taxon>
        <taxon>Panicoideae</taxon>
        <taxon>Andropogonodae</taxon>
        <taxon>Andropogoneae</taxon>
        <taxon>Sorghinae</taxon>
        <taxon>Sorghum</taxon>
    </lineage>
</organism>
<dbReference type="GO" id="GO:0003700">
    <property type="term" value="F:DNA-binding transcription factor activity"/>
    <property type="evidence" value="ECO:0000318"/>
    <property type="project" value="GO_Central"/>
</dbReference>
<dbReference type="OMA" id="KYASTQQ"/>
<feature type="compositionally biased region" description="Low complexity" evidence="10">
    <location>
        <begin position="18"/>
        <end position="36"/>
    </location>
</feature>
<keyword evidence="3" id="KW-0597">Phosphoprotein</keyword>
<dbReference type="Gene3D" id="1.10.10.10">
    <property type="entry name" value="Winged helix-like DNA-binding domain superfamily/Winged helix DNA-binding domain"/>
    <property type="match status" value="1"/>
</dbReference>
<evidence type="ECO:0000259" key="11">
    <source>
        <dbReference type="PROSITE" id="PS00434"/>
    </source>
</evidence>
<evidence type="ECO:0000256" key="6">
    <source>
        <dbReference type="ARBA" id="ARBA00023125"/>
    </source>
</evidence>
<dbReference type="eggNOG" id="KOG0627">
    <property type="taxonomic scope" value="Eukaryota"/>
</dbReference>
<dbReference type="InterPro" id="IPR036388">
    <property type="entry name" value="WH-like_DNA-bd_sf"/>
</dbReference>
<dbReference type="Pfam" id="PF00447">
    <property type="entry name" value="HSF_DNA-bind"/>
    <property type="match status" value="1"/>
</dbReference>